<keyword evidence="1" id="KW-0472">Membrane</keyword>
<evidence type="ECO:0000256" key="1">
    <source>
        <dbReference type="SAM" id="Phobius"/>
    </source>
</evidence>
<name>A0A564W938_9FIRM</name>
<sequence length="795" mass="91446">MTAEIDAENFLLKGQYRLLRIFCCLRHTDLKFLFIFFRRNIKKTQLSRHGMLLILVDTVYDLRINRHFLIPVSLQAIQRSGLDQIFHNSLVNLVDISLNKCFQGGIFSVLLTLPHNPLDYRTADTLDGRKCITNGTIVNRKAINTMIDIRRKDPDPHLAAYRNILGNLVRHFHNGCHQCSHKFYRIVIFEICRLVGNHCISGSVRLIEGIFCKICHLIVDLVCDLLGNTVGDTSRYSLFHVSVNEILAFFCHNRSFFLGHGTAHQVTSSKGVACKLTDDLHNLLLVYDTAIGRLQDRLHLRTVITDGIRTVFSADVLRNEIHGTRTVKRNSRDHVLKALRLQLLHEAFHSGTLQLEHAVSTSCSERIQYLFVVVVDLLHIQKHTGTFFHHFYSILDNRQGTEAQEIHFQKSQLFQCCHGKLRDNGTILCSGKGYVFRYILLADHNTCRMHGGMPRKPLQTFCQIDQTMDIVLFLVSLAKLRIHSQCLVNGDIQLLWDHLGDGVHLGIRHIQNTAYITNDTAGCQCTEGNDLNHAVITIFSSYIINNLLSPFEAEIHIDIRHGYSLRIQETFKEQIIPDRVQLGDPKCIGNQASCGRTPSRTDHDIVVPGIFDKIPYNEKVIYISHVFDRRQLIIQALFQLLCYRMITLLKSLMAKLVQIFPGGKSVRHIIFRQLGHTKFNLHMTSLRDPVRVFQRFQRIWEKPRHLLRRFHIILAALIAHSVLIAELFLSLQTKKNIMWFRILCHSVMHIIGGNQIDPRLSVHTEKLLVYSLLLRDPMILKLQKEISFSENILVT</sequence>
<dbReference type="AntiFam" id="ANF00080">
    <property type="entry name" value="Shadow ORF (opposite dnaE)"/>
</dbReference>
<accession>A0A564W938</accession>
<gene>
    <name evidence="2" type="ORF">RSSSTS7063_01128</name>
</gene>
<organism evidence="2 3">
    <name type="scientific">Blautia luti</name>
    <dbReference type="NCBI Taxonomy" id="89014"/>
    <lineage>
        <taxon>Bacteria</taxon>
        <taxon>Bacillati</taxon>
        <taxon>Bacillota</taxon>
        <taxon>Clostridia</taxon>
        <taxon>Lachnospirales</taxon>
        <taxon>Lachnospiraceae</taxon>
        <taxon>Blautia</taxon>
    </lineage>
</organism>
<dbReference type="AlphaFoldDB" id="A0A564W938"/>
<evidence type="ECO:0000313" key="2">
    <source>
        <dbReference type="EMBL" id="VUX40522.1"/>
    </source>
</evidence>
<keyword evidence="3" id="KW-1185">Reference proteome</keyword>
<proteinExistence type="predicted"/>
<keyword evidence="1" id="KW-0812">Transmembrane</keyword>
<dbReference type="Proteomes" id="UP000408482">
    <property type="component" value="Unassembled WGS sequence"/>
</dbReference>
<keyword evidence="1" id="KW-1133">Transmembrane helix</keyword>
<evidence type="ECO:0000313" key="3">
    <source>
        <dbReference type="Proteomes" id="UP000408482"/>
    </source>
</evidence>
<dbReference type="EMBL" id="CABHNW010000161">
    <property type="protein sequence ID" value="VUX40522.1"/>
    <property type="molecule type" value="Genomic_DNA"/>
</dbReference>
<dbReference type="AntiFam" id="ANF00234">
    <property type="entry name" value="Shadow ORF (opposite dnaE1)"/>
</dbReference>
<reference evidence="2 3" key="1">
    <citation type="submission" date="2019-07" db="EMBL/GenBank/DDBJ databases">
        <authorList>
            <person name="Hibberd C M."/>
            <person name="Gehrig L. J."/>
            <person name="Chang H.-W."/>
            <person name="Venkatesh S."/>
        </authorList>
    </citation>
    <scope>NUCLEOTIDE SEQUENCE [LARGE SCALE GENOMIC DNA]</scope>
    <source>
        <strain evidence="2">Blautia_luti_SSTS_Bg7063</strain>
    </source>
</reference>
<feature type="transmembrane region" description="Helical" evidence="1">
    <location>
        <begin position="710"/>
        <end position="731"/>
    </location>
</feature>
<protein>
    <submittedName>
        <fullName evidence="2">Uncharacterized protein</fullName>
    </submittedName>
</protein>